<reference evidence="5 6" key="1">
    <citation type="submission" date="2018-01" db="EMBL/GenBank/DDBJ databases">
        <title>Genome Sequencing and Assembly of Anaerobacter polyendosporus strain CT4.</title>
        <authorList>
            <person name="Tachaapaikoon C."/>
            <person name="Sutheeworapong S."/>
            <person name="Jenjaroenpun P."/>
            <person name="Wongsurawat T."/>
            <person name="Nookeaw I."/>
            <person name="Cheawchanlertfa P."/>
            <person name="Kosugi A."/>
            <person name="Cheevadhanarak S."/>
            <person name="Ratanakhanokchai K."/>
        </authorList>
    </citation>
    <scope>NUCLEOTIDE SEQUENCE [LARGE SCALE GENOMIC DNA]</scope>
    <source>
        <strain evidence="5 6">CT4</strain>
    </source>
</reference>
<dbReference type="RefSeq" id="WP_128212363.1">
    <property type="nucleotide sequence ID" value="NZ_CP025746.1"/>
</dbReference>
<feature type="chain" id="PRO_5038830606" evidence="2">
    <location>
        <begin position="22"/>
        <end position="779"/>
    </location>
</feature>
<evidence type="ECO:0000259" key="4">
    <source>
        <dbReference type="Pfam" id="PF20774"/>
    </source>
</evidence>
<dbReference type="KEGG" id="cmah:C1I91_07795"/>
<evidence type="ECO:0000259" key="3">
    <source>
        <dbReference type="Pfam" id="PF05547"/>
    </source>
</evidence>
<dbReference type="InterPro" id="IPR012300">
    <property type="entry name" value="Pept_M6_InhA"/>
</dbReference>
<keyword evidence="5" id="KW-0378">Hydrolase</keyword>
<keyword evidence="6" id="KW-1185">Reference proteome</keyword>
<sequence>MLKTKAVALLMAVAVSIGSVSSINTNRIKNFGKSLALSSSEELTPVDLAIANDEKIIEMLKKKGTIPKNATPEQASKILKDYLKDIEKKNDASSQKLKQMEQAGIKKFSQEASKKSTSKNAQSVAANAESNGNITKGKALVILVQFPDLMHNSIKPGETDMYYQDYTPGHFSNMLFGTDGYAGPNGEKLISMKQYYDEQSGKTYDFSGSVVGWYTASHPAAYYGAHTASGGNDSNPRALVKEALVALVKDKGEDFLKQFDLENPYGIVAGGKNQPDGIIDHLMIIHSGIGEEAGGGALGDNAIWSHSSKVYSVSNGAAVPWNITGTKMYAYPYTIEPEDGAAGVFSHEYGHDLGLPDEYDINYTGAGEPVAYWSIMSAGSWSGKIPGTEPSGFSPWCKQYFQNTYGGNWFHGTTVDYKDITEKGASYVLDQASVKGKNNDFVRVNLPDKATTINTPAEGKYEYFSGKGDNIDNSMVIPGVDLTNASTSQLSFKTWYDIEPDYDYASIQVKAEGESKWTSIKGNITTDKNPNEQNPGNGITGKSNGWVDASFDLSDYKGKKVDIKIDYWTDGGATYPGFYVDDIKLSTNNGVVFADNAEGDAKLTLNGFKKDDGKMYTKQYYLIEWRSHAGVDAALGDIKRGNSLMSYDPGMLIWYADDFFSDNCTGPVSAGGHPGDGFVGVVDADQTINKWSDGTVATTRYQLNDAAFSLKKSSNMFLDYGTRTLTDNKTFMHPIFDDQKHYMNSELPDAGRNIPKLGLKIYVTAQSKDMSTGTVMIKK</sequence>
<evidence type="ECO:0000313" key="5">
    <source>
        <dbReference type="EMBL" id="QAA31550.1"/>
    </source>
</evidence>
<dbReference type="PIRSF" id="PIRSF007519">
    <property type="entry name" value="Protease_InhA"/>
    <property type="match status" value="1"/>
</dbReference>
<dbReference type="GO" id="GO:0008233">
    <property type="term" value="F:peptidase activity"/>
    <property type="evidence" value="ECO:0007669"/>
    <property type="project" value="UniProtKB-KW"/>
</dbReference>
<gene>
    <name evidence="5" type="ORF">C1I91_07795</name>
</gene>
<evidence type="ECO:0000256" key="1">
    <source>
        <dbReference type="SAM" id="MobiDB-lite"/>
    </source>
</evidence>
<dbReference type="GO" id="GO:0006508">
    <property type="term" value="P:proteolysis"/>
    <property type="evidence" value="ECO:0007669"/>
    <property type="project" value="UniProtKB-KW"/>
</dbReference>
<dbReference type="Pfam" id="PF20773">
    <property type="entry name" value="InhA-like_MAM"/>
    <property type="match status" value="1"/>
</dbReference>
<evidence type="ECO:0000313" key="6">
    <source>
        <dbReference type="Proteomes" id="UP000286268"/>
    </source>
</evidence>
<feature type="signal peptide" evidence="2">
    <location>
        <begin position="1"/>
        <end position="21"/>
    </location>
</feature>
<dbReference type="InterPro" id="IPR008757">
    <property type="entry name" value="Peptidase_M6-like_domain"/>
</dbReference>
<accession>A0A410DR92</accession>
<name>A0A410DR92_9CLOT</name>
<proteinExistence type="predicted"/>
<dbReference type="SUPFAM" id="SSF55486">
    <property type="entry name" value="Metalloproteases ('zincins'), catalytic domain"/>
    <property type="match status" value="1"/>
</dbReference>
<dbReference type="InterPro" id="IPR048665">
    <property type="entry name" value="InhA-like_VEG"/>
</dbReference>
<evidence type="ECO:0000256" key="2">
    <source>
        <dbReference type="SAM" id="SignalP"/>
    </source>
</evidence>
<keyword evidence="5" id="KW-0645">Protease</keyword>
<feature type="compositionally biased region" description="Polar residues" evidence="1">
    <location>
        <begin position="118"/>
        <end position="129"/>
    </location>
</feature>
<dbReference type="PANTHER" id="PTHR41775">
    <property type="entry name" value="SECRETED PROTEIN-RELATED"/>
    <property type="match status" value="1"/>
</dbReference>
<keyword evidence="2" id="KW-0732">Signal</keyword>
<dbReference type="Pfam" id="PF05547">
    <property type="entry name" value="Peptidase_M6"/>
    <property type="match status" value="1"/>
</dbReference>
<dbReference type="Proteomes" id="UP000286268">
    <property type="component" value="Chromosome"/>
</dbReference>
<dbReference type="EMBL" id="CP025746">
    <property type="protein sequence ID" value="QAA31550.1"/>
    <property type="molecule type" value="Genomic_DNA"/>
</dbReference>
<feature type="region of interest" description="Disordered" evidence="1">
    <location>
        <begin position="93"/>
        <end position="129"/>
    </location>
</feature>
<dbReference type="OrthoDB" id="275270at2"/>
<feature type="domain" description="Immune inhibitor A-like metallopeptidase VEG" evidence="4">
    <location>
        <begin position="617"/>
        <end position="775"/>
    </location>
</feature>
<feature type="domain" description="Peptidase M6-like" evidence="3">
    <location>
        <begin position="127"/>
        <end position="410"/>
    </location>
</feature>
<dbReference type="NCBIfam" id="TIGR03296">
    <property type="entry name" value="M6dom_TIGR03296"/>
    <property type="match status" value="1"/>
</dbReference>
<dbReference type="Pfam" id="PF20774">
    <property type="entry name" value="InhA-like_VEG"/>
    <property type="match status" value="1"/>
</dbReference>
<protein>
    <submittedName>
        <fullName evidence="5">Protease</fullName>
    </submittedName>
</protein>
<dbReference type="PANTHER" id="PTHR41775:SF1">
    <property type="entry name" value="PEPTIDASE M6-LIKE DOMAIN-CONTAINING PROTEIN"/>
    <property type="match status" value="1"/>
</dbReference>
<organism evidence="5 6">
    <name type="scientific">Clostridium manihotivorum</name>
    <dbReference type="NCBI Taxonomy" id="2320868"/>
    <lineage>
        <taxon>Bacteria</taxon>
        <taxon>Bacillati</taxon>
        <taxon>Bacillota</taxon>
        <taxon>Clostridia</taxon>
        <taxon>Eubacteriales</taxon>
        <taxon>Clostridiaceae</taxon>
        <taxon>Clostridium</taxon>
    </lineage>
</organism>
<dbReference type="AlphaFoldDB" id="A0A410DR92"/>